<dbReference type="SUPFAM" id="SSF54862">
    <property type="entry name" value="4Fe-4S ferredoxins"/>
    <property type="match status" value="1"/>
</dbReference>
<evidence type="ECO:0000256" key="7">
    <source>
        <dbReference type="ARBA" id="ARBA00023004"/>
    </source>
</evidence>
<dbReference type="GO" id="GO:0052693">
    <property type="term" value="F:epoxyqueuosine reductase activity"/>
    <property type="evidence" value="ECO:0007669"/>
    <property type="project" value="UniProtKB-EC"/>
</dbReference>
<keyword evidence="8" id="KW-0411">Iron-sulfur</keyword>
<dbReference type="Pfam" id="PF13484">
    <property type="entry name" value="Fer4_16"/>
    <property type="match status" value="1"/>
</dbReference>
<evidence type="ECO:0000256" key="3">
    <source>
        <dbReference type="ARBA" id="ARBA00022694"/>
    </source>
</evidence>
<dbReference type="GO" id="GO:0008616">
    <property type="term" value="P:tRNA queuosine(34) biosynthetic process"/>
    <property type="evidence" value="ECO:0007669"/>
    <property type="project" value="UniProtKB-KW"/>
</dbReference>
<dbReference type="PANTHER" id="PTHR30002">
    <property type="entry name" value="EPOXYQUEUOSINE REDUCTASE"/>
    <property type="match status" value="1"/>
</dbReference>
<dbReference type="GO" id="GO:0051539">
    <property type="term" value="F:4 iron, 4 sulfur cluster binding"/>
    <property type="evidence" value="ECO:0007669"/>
    <property type="project" value="UniProtKB-KW"/>
</dbReference>
<dbReference type="PANTHER" id="PTHR30002:SF4">
    <property type="entry name" value="EPOXYQUEUOSINE REDUCTASE"/>
    <property type="match status" value="1"/>
</dbReference>
<gene>
    <name evidence="10" type="ORF">MNBD_GAMMA21-2615</name>
</gene>
<organism evidence="10">
    <name type="scientific">hydrothermal vent metagenome</name>
    <dbReference type="NCBI Taxonomy" id="652676"/>
    <lineage>
        <taxon>unclassified sequences</taxon>
        <taxon>metagenomes</taxon>
        <taxon>ecological metagenomes</taxon>
    </lineage>
</organism>
<protein>
    <submittedName>
        <fullName evidence="10">Epoxyqueuosine reductase</fullName>
        <ecNumber evidence="10">1.17.99.6</ecNumber>
    </submittedName>
</protein>
<evidence type="ECO:0000256" key="6">
    <source>
        <dbReference type="ARBA" id="ARBA00023002"/>
    </source>
</evidence>
<feature type="domain" description="4Fe-4S ferredoxin-type" evidence="9">
    <location>
        <begin position="190"/>
        <end position="219"/>
    </location>
</feature>
<keyword evidence="3" id="KW-0819">tRNA processing</keyword>
<dbReference type="Pfam" id="PF08331">
    <property type="entry name" value="QueG_DUF1730"/>
    <property type="match status" value="1"/>
</dbReference>
<dbReference type="HAMAP" id="MF_00916">
    <property type="entry name" value="QueG"/>
    <property type="match status" value="1"/>
</dbReference>
<dbReference type="InterPro" id="IPR017900">
    <property type="entry name" value="4Fe4S_Fe_S_CS"/>
</dbReference>
<keyword evidence="1" id="KW-0004">4Fe-4S</keyword>
<evidence type="ECO:0000259" key="9">
    <source>
        <dbReference type="PROSITE" id="PS51379"/>
    </source>
</evidence>
<keyword evidence="6 10" id="KW-0560">Oxidoreductase</keyword>
<accession>A0A3B1AT17</accession>
<dbReference type="EC" id="1.17.99.6" evidence="10"/>
<sequence length="362" mass="41289">MQYLKDNPDDMQALASKIQGWAIKLGFQQCGISDTDLSAAEQKHLNWLAQGYHGDMDWMQHHGNKRTRPDLLVPGTVRILSVRMDYWPQDAHDAWQTIADSEKGYVSRYALGRDYHKLMRQRLQKLADKIKAHVGEFGFRVFVDSAPVLEKPLAEKAGLGWIGKHTNVINKEGGSWFFLGEIYTDLPLPTQQQISSNHCGTCQSCIEACPTQAIIASYELDARLCISYLTIEHKGPIPIELRSKMGNRIYGCDDCQLVCPWNRFAQASNEIDFNARHHLDNTSLLELFSWTAQEFEQRFQGSAIRRIGYEKWMRNIAVALGNVATDNAELSRQVVQTLQKHLNHESELIREHVEWALAQHSA</sequence>
<dbReference type="InterPro" id="IPR004453">
    <property type="entry name" value="QueG"/>
</dbReference>
<dbReference type="EMBL" id="UOFR01000084">
    <property type="protein sequence ID" value="VAX01360.1"/>
    <property type="molecule type" value="Genomic_DNA"/>
</dbReference>
<keyword evidence="5" id="KW-0671">Queuosine biosynthesis</keyword>
<reference evidence="10" key="1">
    <citation type="submission" date="2018-06" db="EMBL/GenBank/DDBJ databases">
        <authorList>
            <person name="Zhirakovskaya E."/>
        </authorList>
    </citation>
    <scope>NUCLEOTIDE SEQUENCE</scope>
</reference>
<dbReference type="InterPro" id="IPR017896">
    <property type="entry name" value="4Fe4S_Fe-S-bd"/>
</dbReference>
<dbReference type="FunFam" id="3.30.70.20:FF:000017">
    <property type="entry name" value="Epoxyqueuosine reductase"/>
    <property type="match status" value="1"/>
</dbReference>
<evidence type="ECO:0000313" key="10">
    <source>
        <dbReference type="EMBL" id="VAX01360.1"/>
    </source>
</evidence>
<evidence type="ECO:0000256" key="5">
    <source>
        <dbReference type="ARBA" id="ARBA00022785"/>
    </source>
</evidence>
<dbReference type="InterPro" id="IPR013542">
    <property type="entry name" value="QueG_DUF1730"/>
</dbReference>
<proteinExistence type="inferred from homology"/>
<name>A0A3B1AT17_9ZZZZ</name>
<evidence type="ECO:0000256" key="8">
    <source>
        <dbReference type="ARBA" id="ARBA00023014"/>
    </source>
</evidence>
<evidence type="ECO:0000256" key="2">
    <source>
        <dbReference type="ARBA" id="ARBA00022490"/>
    </source>
</evidence>
<dbReference type="PROSITE" id="PS51379">
    <property type="entry name" value="4FE4S_FER_2"/>
    <property type="match status" value="1"/>
</dbReference>
<dbReference type="GO" id="GO:0046872">
    <property type="term" value="F:metal ion binding"/>
    <property type="evidence" value="ECO:0007669"/>
    <property type="project" value="UniProtKB-KW"/>
</dbReference>
<dbReference type="Gene3D" id="3.30.70.20">
    <property type="match status" value="1"/>
</dbReference>
<dbReference type="AlphaFoldDB" id="A0A3B1AT17"/>
<dbReference type="PROSITE" id="PS00198">
    <property type="entry name" value="4FE4S_FER_1"/>
    <property type="match status" value="1"/>
</dbReference>
<dbReference type="NCBIfam" id="TIGR00276">
    <property type="entry name" value="tRNA epoxyqueuosine(34) reductase QueG"/>
    <property type="match status" value="1"/>
</dbReference>
<evidence type="ECO:0000256" key="4">
    <source>
        <dbReference type="ARBA" id="ARBA00022723"/>
    </source>
</evidence>
<keyword evidence="4" id="KW-0479">Metal-binding</keyword>
<evidence type="ECO:0000256" key="1">
    <source>
        <dbReference type="ARBA" id="ARBA00022485"/>
    </source>
</evidence>
<keyword evidence="2" id="KW-0963">Cytoplasm</keyword>
<keyword evidence="7" id="KW-0408">Iron</keyword>